<evidence type="ECO:0000256" key="1">
    <source>
        <dbReference type="SAM" id="MobiDB-lite"/>
    </source>
</evidence>
<protein>
    <submittedName>
        <fullName evidence="3">PH and SEC7 domain-containing protein 3-like</fullName>
    </submittedName>
</protein>
<dbReference type="RefSeq" id="XP_021568991.1">
    <property type="nucleotide sequence ID" value="XM_021713316.1"/>
</dbReference>
<gene>
    <name evidence="3" type="primary">LOC103262335</name>
</gene>
<organism evidence="2 3">
    <name type="scientific">Carlito syrichta</name>
    <name type="common">Philippine tarsier</name>
    <name type="synonym">Tarsius syrichta</name>
    <dbReference type="NCBI Taxonomy" id="1868482"/>
    <lineage>
        <taxon>Eukaryota</taxon>
        <taxon>Metazoa</taxon>
        <taxon>Chordata</taxon>
        <taxon>Craniata</taxon>
        <taxon>Vertebrata</taxon>
        <taxon>Euteleostomi</taxon>
        <taxon>Mammalia</taxon>
        <taxon>Eutheria</taxon>
        <taxon>Euarchontoglires</taxon>
        <taxon>Primates</taxon>
        <taxon>Haplorrhini</taxon>
        <taxon>Tarsiiformes</taxon>
        <taxon>Tarsiidae</taxon>
        <taxon>Carlito</taxon>
    </lineage>
</organism>
<dbReference type="Proteomes" id="UP000189704">
    <property type="component" value="Unplaced"/>
</dbReference>
<accession>A0A3Q0E0H5</accession>
<keyword evidence="2" id="KW-1185">Reference proteome</keyword>
<dbReference type="KEGG" id="csyr:103262335"/>
<evidence type="ECO:0000313" key="3">
    <source>
        <dbReference type="RefSeq" id="XP_021568991.1"/>
    </source>
</evidence>
<feature type="region of interest" description="Disordered" evidence="1">
    <location>
        <begin position="1"/>
        <end position="62"/>
    </location>
</feature>
<proteinExistence type="predicted"/>
<feature type="compositionally biased region" description="Polar residues" evidence="1">
    <location>
        <begin position="21"/>
        <end position="35"/>
    </location>
</feature>
<feature type="region of interest" description="Disordered" evidence="1">
    <location>
        <begin position="305"/>
        <end position="324"/>
    </location>
</feature>
<name>A0A3Q0E0H5_CARSF</name>
<dbReference type="GeneID" id="103262335"/>
<dbReference type="AlphaFoldDB" id="A0A3Q0E0H5"/>
<evidence type="ECO:0000313" key="2">
    <source>
        <dbReference type="Proteomes" id="UP000189704"/>
    </source>
</evidence>
<dbReference type="OrthoDB" id="2157641at2759"/>
<sequence length="487" mass="53161">MEEGGEGLRASLEFDGESLPCHSQGQQGVQLSTGHYSGLDSVTEGPKDVREAPSQSHLKEPSLQPIDSLISALKATEARIASGTLQAAKVLDKDVVSSFSLQQVEKELGIASCKTQRANKPLPAGQEKPPGIPLSAEVTTEENLYLSIQKDLTALLSGDTQAQLPQRNGEKGDDGRKGALCLREPDCPVSSLGSPAVTHNSVSSTGFLKEQRSALGREYPVGCDRGSSLGRTGRIKHVEFQGVEILWTGRERREHKTQHTVGFETSLERTASTESKEFSKVPSHLMSSAGLCNSINLTESVWDGSWKTPSERPGTSSGAYSPVRLDESGEDEVFLKENKQHLDKKPEPEREKERIVEQEEHIRVDDEDILGHGYTEDSTDVYSSQFETILDNTSLYYSAESLETLYSEPDSYFSFEMPLTPMIQQRIKEGGQFLERTSGGGLQDVLSVSADGGIMMGYSGGVTNGLNDASDSIYVKGTPENAFWERY</sequence>
<reference evidence="3" key="1">
    <citation type="submission" date="2025-08" db="UniProtKB">
        <authorList>
            <consortium name="RefSeq"/>
        </authorList>
    </citation>
    <scope>IDENTIFICATION</scope>
</reference>